<evidence type="ECO:0000313" key="3">
    <source>
        <dbReference type="EMBL" id="GGD88719.1"/>
    </source>
</evidence>
<feature type="chain" id="PRO_5046498725" description="DUF4142 domain-containing protein" evidence="1">
    <location>
        <begin position="17"/>
        <end position="190"/>
    </location>
</feature>
<proteinExistence type="predicted"/>
<dbReference type="InterPro" id="IPR012347">
    <property type="entry name" value="Ferritin-like"/>
</dbReference>
<gene>
    <name evidence="3" type="ORF">GCM10011515_05490</name>
</gene>
<feature type="domain" description="DUF4142" evidence="2">
    <location>
        <begin position="55"/>
        <end position="189"/>
    </location>
</feature>
<protein>
    <recommendedName>
        <fullName evidence="2">DUF4142 domain-containing protein</fullName>
    </recommendedName>
</protein>
<evidence type="ECO:0000256" key="1">
    <source>
        <dbReference type="SAM" id="SignalP"/>
    </source>
</evidence>
<feature type="signal peptide" evidence="1">
    <location>
        <begin position="1"/>
        <end position="16"/>
    </location>
</feature>
<organism evidence="3 4">
    <name type="scientific">Tsuneonella deserti</name>
    <dbReference type="NCBI Taxonomy" id="2035528"/>
    <lineage>
        <taxon>Bacteria</taxon>
        <taxon>Pseudomonadati</taxon>
        <taxon>Pseudomonadota</taxon>
        <taxon>Alphaproteobacteria</taxon>
        <taxon>Sphingomonadales</taxon>
        <taxon>Erythrobacteraceae</taxon>
        <taxon>Tsuneonella</taxon>
    </lineage>
</organism>
<evidence type="ECO:0000259" key="2">
    <source>
        <dbReference type="Pfam" id="PF13628"/>
    </source>
</evidence>
<dbReference type="Proteomes" id="UP000619041">
    <property type="component" value="Unassembled WGS sequence"/>
</dbReference>
<keyword evidence="4" id="KW-1185">Reference proteome</keyword>
<dbReference type="PANTHER" id="PTHR38593">
    <property type="entry name" value="BLR2558 PROTEIN"/>
    <property type="match status" value="1"/>
</dbReference>
<dbReference type="PROSITE" id="PS51257">
    <property type="entry name" value="PROKAR_LIPOPROTEIN"/>
    <property type="match status" value="1"/>
</dbReference>
<dbReference type="EMBL" id="BMKL01000001">
    <property type="protein sequence ID" value="GGD88719.1"/>
    <property type="molecule type" value="Genomic_DNA"/>
</dbReference>
<accession>A0ABQ1S3Z3</accession>
<reference evidence="4" key="1">
    <citation type="journal article" date="2019" name="Int. J. Syst. Evol. Microbiol.">
        <title>The Global Catalogue of Microorganisms (GCM) 10K type strain sequencing project: providing services to taxonomists for standard genome sequencing and annotation.</title>
        <authorList>
            <consortium name="The Broad Institute Genomics Platform"/>
            <consortium name="The Broad Institute Genome Sequencing Center for Infectious Disease"/>
            <person name="Wu L."/>
            <person name="Ma J."/>
        </authorList>
    </citation>
    <scope>NUCLEOTIDE SEQUENCE [LARGE SCALE GENOMIC DNA]</scope>
    <source>
        <strain evidence="4">CGMCC 1.15959</strain>
    </source>
</reference>
<dbReference type="PANTHER" id="PTHR38593:SF1">
    <property type="entry name" value="BLR2558 PROTEIN"/>
    <property type="match status" value="1"/>
</dbReference>
<sequence length="190" mass="19449">MKHRFLLAAAATFALAACGGADDNSADATATDTAMTDNATVNPAPTGDAMMPTNAQGFVDQASASDMYEIEAGKLAQQTGKSQAVKDFGAMMVKDHTKSSADLKAAAGKADGVTVAPKLTAKQQSGLDALKSAGDNFDATYKQQQVAAHEQALSMLQGYAQGGDNGALKEFAAKTAPVVEGHLAQARKLP</sequence>
<dbReference type="Pfam" id="PF13628">
    <property type="entry name" value="DUF4142"/>
    <property type="match status" value="1"/>
</dbReference>
<dbReference type="InterPro" id="IPR025419">
    <property type="entry name" value="DUF4142"/>
</dbReference>
<dbReference type="Gene3D" id="1.20.1260.10">
    <property type="match status" value="1"/>
</dbReference>
<comment type="caution">
    <text evidence="3">The sequence shown here is derived from an EMBL/GenBank/DDBJ whole genome shotgun (WGS) entry which is preliminary data.</text>
</comment>
<keyword evidence="1" id="KW-0732">Signal</keyword>
<name>A0ABQ1S3Z3_9SPHN</name>
<evidence type="ECO:0000313" key="4">
    <source>
        <dbReference type="Proteomes" id="UP000619041"/>
    </source>
</evidence>